<evidence type="ECO:0008006" key="3">
    <source>
        <dbReference type="Google" id="ProtNLM"/>
    </source>
</evidence>
<dbReference type="STRING" id="1429083.GCA_001885685_02344"/>
<name>A0A1H7FIH1_9GAMM</name>
<evidence type="ECO:0000313" key="2">
    <source>
        <dbReference type="Proteomes" id="UP000185766"/>
    </source>
</evidence>
<evidence type="ECO:0000313" key="1">
    <source>
        <dbReference type="EMBL" id="SEK25047.1"/>
    </source>
</evidence>
<gene>
    <name evidence="1" type="ORF">SAMN05216214_101217</name>
</gene>
<reference evidence="1 2" key="1">
    <citation type="submission" date="2016-10" db="EMBL/GenBank/DDBJ databases">
        <authorList>
            <person name="de Groot N.N."/>
        </authorList>
    </citation>
    <scope>NUCLEOTIDE SEQUENCE [LARGE SCALE GENOMIC DNA]</scope>
    <source>
        <strain evidence="1 2">JCM 19513</strain>
    </source>
</reference>
<organism evidence="1 2">
    <name type="scientific">Atopomonas hussainii</name>
    <dbReference type="NCBI Taxonomy" id="1429083"/>
    <lineage>
        <taxon>Bacteria</taxon>
        <taxon>Pseudomonadati</taxon>
        <taxon>Pseudomonadota</taxon>
        <taxon>Gammaproteobacteria</taxon>
        <taxon>Pseudomonadales</taxon>
        <taxon>Pseudomonadaceae</taxon>
        <taxon>Atopomonas</taxon>
    </lineage>
</organism>
<proteinExistence type="predicted"/>
<dbReference type="EMBL" id="FOAS01000001">
    <property type="protein sequence ID" value="SEK25047.1"/>
    <property type="molecule type" value="Genomic_DNA"/>
</dbReference>
<dbReference type="RefSeq" id="WP_074864241.1">
    <property type="nucleotide sequence ID" value="NZ_FOAS01000001.1"/>
</dbReference>
<dbReference type="Proteomes" id="UP000185766">
    <property type="component" value="Unassembled WGS sequence"/>
</dbReference>
<accession>A0A1H7FIH1</accession>
<dbReference type="AlphaFoldDB" id="A0A1H7FIH1"/>
<keyword evidence="2" id="KW-1185">Reference proteome</keyword>
<sequence>MPVATSVPVDSLLASYQASGAFTDCYTLTVPGAITLPVWIEAFYTSRLFKVERGLIGLLMGMPASDALARQLALGELLHFSAWQVSARRPQEIVLAVGRTRSWLSVQPLPSNPPATRLFFGSAVVPLQPSGKLGVGFQALTGFHRLYSRCLLASAAQRLTAITAG</sequence>
<protein>
    <recommendedName>
        <fullName evidence="3">DUF2867 domain-containing protein</fullName>
    </recommendedName>
</protein>